<dbReference type="RefSeq" id="XP_025389506.1">
    <property type="nucleotide sequence ID" value="XM_025533976.1"/>
</dbReference>
<evidence type="ECO:0000256" key="1">
    <source>
        <dbReference type="ARBA" id="ARBA00000448"/>
    </source>
</evidence>
<evidence type="ECO:0000256" key="7">
    <source>
        <dbReference type="ARBA" id="ARBA00023326"/>
    </source>
</evidence>
<dbReference type="GeneID" id="37055938"/>
<dbReference type="Gene3D" id="2.60.40.10">
    <property type="entry name" value="Immunoglobulins"/>
    <property type="match status" value="1"/>
</dbReference>
<dbReference type="PANTHER" id="PTHR42715:SF27">
    <property type="entry name" value="BETA-GLUCOSIDASE-RELATED"/>
    <property type="match status" value="1"/>
</dbReference>
<dbReference type="Gene3D" id="3.40.50.1700">
    <property type="entry name" value="Glycoside hydrolase family 3 C-terminal domain"/>
    <property type="match status" value="1"/>
</dbReference>
<accession>A0A317VNR9</accession>
<keyword evidence="10" id="KW-1185">Reference proteome</keyword>
<feature type="domain" description="Fibronectin type III-like" evidence="8">
    <location>
        <begin position="94"/>
        <end position="159"/>
    </location>
</feature>
<comment type="similarity">
    <text evidence="2">Belongs to the glycosyl hydrolase 3 family.</text>
</comment>
<dbReference type="SMART" id="SM01217">
    <property type="entry name" value="Fn3_like"/>
    <property type="match status" value="1"/>
</dbReference>
<dbReference type="SUPFAM" id="SSF52279">
    <property type="entry name" value="Beta-D-glucan exohydrolase, C-terminal domain"/>
    <property type="match status" value="1"/>
</dbReference>
<proteinExistence type="inferred from homology"/>
<evidence type="ECO:0000313" key="9">
    <source>
        <dbReference type="EMBL" id="PWY75976.1"/>
    </source>
</evidence>
<dbReference type="InterPro" id="IPR036881">
    <property type="entry name" value="Glyco_hydro_3_C_sf"/>
</dbReference>
<name>A0A317VNR9_ASPEC</name>
<organism evidence="9 10">
    <name type="scientific">Aspergillus eucalypticola (strain CBS 122712 / IBT 29274)</name>
    <dbReference type="NCBI Taxonomy" id="1448314"/>
    <lineage>
        <taxon>Eukaryota</taxon>
        <taxon>Fungi</taxon>
        <taxon>Dikarya</taxon>
        <taxon>Ascomycota</taxon>
        <taxon>Pezizomycotina</taxon>
        <taxon>Eurotiomycetes</taxon>
        <taxon>Eurotiomycetidae</taxon>
        <taxon>Eurotiales</taxon>
        <taxon>Aspergillaceae</taxon>
        <taxon>Aspergillus</taxon>
        <taxon>Aspergillus subgen. Circumdati</taxon>
    </lineage>
</organism>
<comment type="catalytic activity">
    <reaction evidence="1">
        <text>Hydrolysis of terminal, non-reducing beta-D-glucosyl residues with release of beta-D-glucose.</text>
        <dbReference type="EC" id="3.2.1.21"/>
    </reaction>
</comment>
<evidence type="ECO:0000259" key="8">
    <source>
        <dbReference type="SMART" id="SM01217"/>
    </source>
</evidence>
<keyword evidence="4" id="KW-0378">Hydrolase</keyword>
<dbReference type="InterPro" id="IPR013783">
    <property type="entry name" value="Ig-like_fold"/>
</dbReference>
<comment type="caution">
    <text evidence="9">The sequence shown here is derived from an EMBL/GenBank/DDBJ whole genome shotgun (WGS) entry which is preliminary data.</text>
</comment>
<keyword evidence="5" id="KW-0119">Carbohydrate metabolism</keyword>
<dbReference type="GO" id="GO:0008422">
    <property type="term" value="F:beta-glucosidase activity"/>
    <property type="evidence" value="ECO:0007669"/>
    <property type="project" value="UniProtKB-EC"/>
</dbReference>
<evidence type="ECO:0000313" key="10">
    <source>
        <dbReference type="Proteomes" id="UP000246171"/>
    </source>
</evidence>
<keyword evidence="7" id="KW-0624">Polysaccharide degradation</keyword>
<dbReference type="Pfam" id="PF01915">
    <property type="entry name" value="Glyco_hydro_3_C"/>
    <property type="match status" value="1"/>
</dbReference>
<dbReference type="Pfam" id="PF14310">
    <property type="entry name" value="Fn3-like"/>
    <property type="match status" value="1"/>
</dbReference>
<dbReference type="InterPro" id="IPR050288">
    <property type="entry name" value="Cellulose_deg_GH3"/>
</dbReference>
<evidence type="ECO:0000256" key="2">
    <source>
        <dbReference type="ARBA" id="ARBA00005336"/>
    </source>
</evidence>
<evidence type="ECO:0000256" key="3">
    <source>
        <dbReference type="ARBA" id="ARBA00012744"/>
    </source>
</evidence>
<evidence type="ECO:0000256" key="5">
    <source>
        <dbReference type="ARBA" id="ARBA00023277"/>
    </source>
</evidence>
<dbReference type="GO" id="GO:0009251">
    <property type="term" value="P:glucan catabolic process"/>
    <property type="evidence" value="ECO:0007669"/>
    <property type="project" value="TreeGrafter"/>
</dbReference>
<dbReference type="VEuPathDB" id="FungiDB:BO83DRAFT_407571"/>
<evidence type="ECO:0000256" key="4">
    <source>
        <dbReference type="ARBA" id="ARBA00022801"/>
    </source>
</evidence>
<dbReference type="InterPro" id="IPR002772">
    <property type="entry name" value="Glyco_hydro_3_C"/>
</dbReference>
<dbReference type="OrthoDB" id="4361466at2759"/>
<dbReference type="PANTHER" id="PTHR42715">
    <property type="entry name" value="BETA-GLUCOSIDASE"/>
    <property type="match status" value="1"/>
</dbReference>
<dbReference type="InterPro" id="IPR026891">
    <property type="entry name" value="Fn3-like"/>
</dbReference>
<keyword evidence="6" id="KW-0326">Glycosidase</keyword>
<dbReference type="EC" id="3.2.1.21" evidence="3"/>
<protein>
    <recommendedName>
        <fullName evidence="3">beta-glucosidase</fullName>
        <ecNumber evidence="3">3.2.1.21</ecNumber>
    </recommendedName>
</protein>
<reference evidence="9" key="1">
    <citation type="submission" date="2016-12" db="EMBL/GenBank/DDBJ databases">
        <title>The genomes of Aspergillus section Nigri reveals drivers in fungal speciation.</title>
        <authorList>
            <consortium name="DOE Joint Genome Institute"/>
            <person name="Vesth T.C."/>
            <person name="Nybo J."/>
            <person name="Theobald S."/>
            <person name="Brandl J."/>
            <person name="Frisvad J.C."/>
            <person name="Nielsen K.F."/>
            <person name="Lyhne E.K."/>
            <person name="Kogle M.E."/>
            <person name="Kuo A."/>
            <person name="Riley R."/>
            <person name="Clum A."/>
            <person name="Nolan M."/>
            <person name="Lipzen A."/>
            <person name="Salamov A."/>
            <person name="Henrissat B."/>
            <person name="Wiebenga A."/>
            <person name="De vries R.P."/>
            <person name="Grigoriev I.V."/>
            <person name="Mortensen U.H."/>
            <person name="Andersen M.R."/>
            <person name="Baker S.E."/>
        </authorList>
    </citation>
    <scope>NUCLEOTIDE SEQUENCE</scope>
    <source>
        <strain evidence="9">CBS 122712</strain>
    </source>
</reference>
<dbReference type="EMBL" id="MSFU01000009">
    <property type="protein sequence ID" value="PWY75976.1"/>
    <property type="molecule type" value="Genomic_DNA"/>
</dbReference>
<evidence type="ECO:0000256" key="6">
    <source>
        <dbReference type="ARBA" id="ARBA00023295"/>
    </source>
</evidence>
<sequence length="175" mass="20360">MKMLWIVETMIVLFGRVNPSGRVPLTFPSRCEDNPAFVNYRSEHNRVLYGEDVYVGYRWYERIKQDVLFPFGYGLSYISLEFSNLEVKLDEQKITVSVDVTNIGSVGLKSFTKEFLRAGEMKRATMEISRKYARSFWDEARQAWTEERGNYTILVGESSSKTSLSMDSQVQNTRF</sequence>
<gene>
    <name evidence="9" type="ORF">BO83DRAFT_407571</name>
</gene>
<dbReference type="Proteomes" id="UP000246171">
    <property type="component" value="Unassembled WGS sequence"/>
</dbReference>
<dbReference type="AlphaFoldDB" id="A0A317VNR9"/>